<feature type="compositionally biased region" description="Basic residues" evidence="1">
    <location>
        <begin position="77"/>
        <end position="87"/>
    </location>
</feature>
<feature type="signal peptide" evidence="3">
    <location>
        <begin position="1"/>
        <end position="26"/>
    </location>
</feature>
<gene>
    <name evidence="4" type="ORF">ATO11_03760</name>
</gene>
<keyword evidence="5" id="KW-1185">Reference proteome</keyword>
<reference evidence="4 5" key="1">
    <citation type="journal article" date="2015" name="Int. J. Syst. Evol. Microbiol.">
        <title>Aestuariivita atlantica sp. nov., isolated from deep sea sediment of the Atlantic Ocean.</title>
        <authorList>
            <person name="Li G."/>
            <person name="Lai Q."/>
            <person name="Du Y."/>
            <person name="Liu X."/>
            <person name="Sun F."/>
            <person name="Shao Z."/>
        </authorList>
    </citation>
    <scope>NUCLEOTIDE SEQUENCE [LARGE SCALE GENOMIC DNA]</scope>
    <source>
        <strain evidence="4 5">22II-S11-z3</strain>
    </source>
</reference>
<comment type="caution">
    <text evidence="4">The sequence shown here is derived from an EMBL/GenBank/DDBJ whole genome shotgun (WGS) entry which is preliminary data.</text>
</comment>
<keyword evidence="2" id="KW-1133">Transmembrane helix</keyword>
<dbReference type="STRING" id="1317121.ATO11_03760"/>
<dbReference type="RefSeq" id="WP_050529507.1">
    <property type="nucleotide sequence ID" value="NZ_AQQZ01000002.1"/>
</dbReference>
<keyword evidence="2" id="KW-0472">Membrane</keyword>
<protein>
    <recommendedName>
        <fullName evidence="6">Lectin-like protein BA14k</fullName>
    </recommendedName>
</protein>
<evidence type="ECO:0008006" key="6">
    <source>
        <dbReference type="Google" id="ProtNLM"/>
    </source>
</evidence>
<sequence length="162" mass="18192">MSRKFITTIAAAAVALTSINVTPAVAGSSDRDRLARFLAGAATLVIIGSAISNAQAQPRTSTQTHYVPHNHPVPRTTHPKPKPKPRAVHNGTSLLPRYCIRYAPTRDGRTYRTFGARCLKKNYRHADRLPRVCRESVKMRGKWRSGYKIRCLQDYGFRIARH</sequence>
<organism evidence="4 5">
    <name type="scientific">Pseudaestuariivita atlantica</name>
    <dbReference type="NCBI Taxonomy" id="1317121"/>
    <lineage>
        <taxon>Bacteria</taxon>
        <taxon>Pseudomonadati</taxon>
        <taxon>Pseudomonadota</taxon>
        <taxon>Alphaproteobacteria</taxon>
        <taxon>Rhodobacterales</taxon>
        <taxon>Paracoccaceae</taxon>
        <taxon>Pseudaestuariivita</taxon>
    </lineage>
</organism>
<dbReference type="OrthoDB" id="7876829at2"/>
<feature type="region of interest" description="Disordered" evidence="1">
    <location>
        <begin position="63"/>
        <end position="89"/>
    </location>
</feature>
<dbReference type="Proteomes" id="UP000036938">
    <property type="component" value="Unassembled WGS sequence"/>
</dbReference>
<feature type="chain" id="PRO_5005554216" description="Lectin-like protein BA14k" evidence="3">
    <location>
        <begin position="27"/>
        <end position="162"/>
    </location>
</feature>
<proteinExistence type="predicted"/>
<dbReference type="AlphaFoldDB" id="A0A0L1JS62"/>
<feature type="transmembrane region" description="Helical" evidence="2">
    <location>
        <begin position="34"/>
        <end position="51"/>
    </location>
</feature>
<dbReference type="EMBL" id="AQQZ01000002">
    <property type="protein sequence ID" value="KNG94537.1"/>
    <property type="molecule type" value="Genomic_DNA"/>
</dbReference>
<evidence type="ECO:0000256" key="3">
    <source>
        <dbReference type="SAM" id="SignalP"/>
    </source>
</evidence>
<evidence type="ECO:0000313" key="4">
    <source>
        <dbReference type="EMBL" id="KNG94537.1"/>
    </source>
</evidence>
<keyword evidence="2" id="KW-0812">Transmembrane</keyword>
<evidence type="ECO:0000256" key="2">
    <source>
        <dbReference type="SAM" id="Phobius"/>
    </source>
</evidence>
<accession>A0A0L1JS62</accession>
<evidence type="ECO:0000313" key="5">
    <source>
        <dbReference type="Proteomes" id="UP000036938"/>
    </source>
</evidence>
<name>A0A0L1JS62_9RHOB</name>
<evidence type="ECO:0000256" key="1">
    <source>
        <dbReference type="SAM" id="MobiDB-lite"/>
    </source>
</evidence>
<keyword evidence="3" id="KW-0732">Signal</keyword>